<feature type="transmembrane region" description="Helical" evidence="1">
    <location>
        <begin position="159"/>
        <end position="181"/>
    </location>
</feature>
<organism evidence="2 3">
    <name type="scientific">Paractinoplanes bogorensis</name>
    <dbReference type="NCBI Taxonomy" id="1610840"/>
    <lineage>
        <taxon>Bacteria</taxon>
        <taxon>Bacillati</taxon>
        <taxon>Actinomycetota</taxon>
        <taxon>Actinomycetes</taxon>
        <taxon>Micromonosporales</taxon>
        <taxon>Micromonosporaceae</taxon>
        <taxon>Paractinoplanes</taxon>
    </lineage>
</organism>
<keyword evidence="1" id="KW-0812">Transmembrane</keyword>
<feature type="transmembrane region" description="Helical" evidence="1">
    <location>
        <begin position="86"/>
        <end position="111"/>
    </location>
</feature>
<dbReference type="Proteomes" id="UP001519654">
    <property type="component" value="Unassembled WGS sequence"/>
</dbReference>
<protein>
    <submittedName>
        <fullName evidence="2">DUF4386 domain-containing protein</fullName>
    </submittedName>
</protein>
<evidence type="ECO:0000313" key="3">
    <source>
        <dbReference type="Proteomes" id="UP001519654"/>
    </source>
</evidence>
<accession>A0ABS5YT65</accession>
<proteinExistence type="predicted"/>
<feature type="transmembrane region" description="Helical" evidence="1">
    <location>
        <begin position="49"/>
        <end position="74"/>
    </location>
</feature>
<keyword evidence="3" id="KW-1185">Reference proteome</keyword>
<comment type="caution">
    <text evidence="2">The sequence shown here is derived from an EMBL/GenBank/DDBJ whole genome shotgun (WGS) entry which is preliminary data.</text>
</comment>
<feature type="transmembrane region" description="Helical" evidence="1">
    <location>
        <begin position="131"/>
        <end position="152"/>
    </location>
</feature>
<sequence>MIRTARVTGLLYLGLAVCGGLGFLLVRPQLFDAGDPAATLANLVAHESLARAGVVLELLTVLTQALAAVWFFRLFRAASPVAAGEIAAFGLANAFAILTSAALLGTALSVAESPYGDAAATVQTLYLASGQLWSAGGIFFGLWLIPMGWCVLRSAMPRALGWTLIGGGAGYVLNAFLLYVLPDAGTVLDVLVVPATVGEFWMIGYLLIRGAGRTREVALAAA</sequence>
<reference evidence="2 3" key="1">
    <citation type="submission" date="2021-06" db="EMBL/GenBank/DDBJ databases">
        <title>Actinoplanes lichenicola sp. nov., and Actinoplanes ovalisporus sp. nov., isolated from lichen in Thailand.</title>
        <authorList>
            <person name="Saeng-In P."/>
            <person name="Kanchanasin P."/>
            <person name="Yuki M."/>
            <person name="Kudo T."/>
            <person name="Ohkuma M."/>
            <person name="Phongsopitanun W."/>
            <person name="Tanasupawat S."/>
        </authorList>
    </citation>
    <scope>NUCLEOTIDE SEQUENCE [LARGE SCALE GENOMIC DNA]</scope>
    <source>
        <strain evidence="2 3">NBRC 110975</strain>
    </source>
</reference>
<evidence type="ECO:0000256" key="1">
    <source>
        <dbReference type="SAM" id="Phobius"/>
    </source>
</evidence>
<gene>
    <name evidence="2" type="ORF">KOI35_17160</name>
</gene>
<evidence type="ECO:0000313" key="2">
    <source>
        <dbReference type="EMBL" id="MBU2665235.1"/>
    </source>
</evidence>
<keyword evidence="1" id="KW-0472">Membrane</keyword>
<dbReference type="Pfam" id="PF14329">
    <property type="entry name" value="DUF4386"/>
    <property type="match status" value="1"/>
</dbReference>
<feature type="transmembrane region" description="Helical" evidence="1">
    <location>
        <begin position="187"/>
        <end position="208"/>
    </location>
</feature>
<name>A0ABS5YT65_9ACTN</name>
<dbReference type="RefSeq" id="WP_215788456.1">
    <property type="nucleotide sequence ID" value="NZ_JAHKKG010000005.1"/>
</dbReference>
<keyword evidence="1" id="KW-1133">Transmembrane helix</keyword>
<dbReference type="EMBL" id="JAHKKG010000005">
    <property type="protein sequence ID" value="MBU2665235.1"/>
    <property type="molecule type" value="Genomic_DNA"/>
</dbReference>
<dbReference type="InterPro" id="IPR025495">
    <property type="entry name" value="DUF4386"/>
</dbReference>